<proteinExistence type="predicted"/>
<dbReference type="InterPro" id="IPR034593">
    <property type="entry name" value="DgoD-like"/>
</dbReference>
<dbReference type="InterPro" id="IPR029065">
    <property type="entry name" value="Enolase_C-like"/>
</dbReference>
<evidence type="ECO:0000313" key="3">
    <source>
        <dbReference type="Proteomes" id="UP000029223"/>
    </source>
</evidence>
<accession>A0ABQ0JLD1</accession>
<dbReference type="Proteomes" id="UP000029223">
    <property type="component" value="Unassembled WGS sequence"/>
</dbReference>
<comment type="caution">
    <text evidence="2">The sequence shown here is derived from an EMBL/GenBank/DDBJ whole genome shotgun (WGS) entry which is preliminary data.</text>
</comment>
<gene>
    <name evidence="2" type="ORF">JCM19239_6728</name>
</gene>
<protein>
    <submittedName>
        <fullName evidence="2">Starvation sensing protein RspA</fullName>
    </submittedName>
</protein>
<evidence type="ECO:0000259" key="1">
    <source>
        <dbReference type="Pfam" id="PF13378"/>
    </source>
</evidence>
<reference evidence="3" key="2">
    <citation type="submission" date="2014-09" db="EMBL/GenBank/DDBJ databases">
        <authorList>
            <consortium name="NBRP consortium"/>
            <person name="Sawabe T."/>
            <person name="Meirelles P."/>
            <person name="Nakanishi M."/>
            <person name="Sayaka M."/>
            <person name="Hattori M."/>
            <person name="Ohkuma M."/>
        </authorList>
    </citation>
    <scope>NUCLEOTIDE SEQUENCE [LARGE SCALE GENOMIC DNA]</scope>
    <source>
        <strain evidence="3">JCM 19239</strain>
    </source>
</reference>
<dbReference type="SUPFAM" id="SSF51604">
    <property type="entry name" value="Enolase C-terminal domain-like"/>
    <property type="match status" value="1"/>
</dbReference>
<organism evidence="2 3">
    <name type="scientific">Vibrio variabilis</name>
    <dbReference type="NCBI Taxonomy" id="990271"/>
    <lineage>
        <taxon>Bacteria</taxon>
        <taxon>Pseudomonadati</taxon>
        <taxon>Pseudomonadota</taxon>
        <taxon>Gammaproteobacteria</taxon>
        <taxon>Vibrionales</taxon>
        <taxon>Vibrionaceae</taxon>
        <taxon>Vibrio</taxon>
    </lineage>
</organism>
<dbReference type="Gene3D" id="3.30.390.10">
    <property type="entry name" value="Enolase-like, N-terminal domain"/>
    <property type="match status" value="1"/>
</dbReference>
<name>A0ABQ0JLD1_9VIBR</name>
<sequence length="109" mass="12360">MKKIADFAAVYNVRTAPHGAPDLSPICFAAHMHLNISTHNFGIQEFVGFGNETCQSIFKHDMKLENGMILVSDAPGLGVEFDEQEAEKYEYKRSYLPVSRLEDGTLWHW</sequence>
<dbReference type="Gene3D" id="3.20.20.120">
    <property type="entry name" value="Enolase-like C-terminal domain"/>
    <property type="match status" value="1"/>
</dbReference>
<reference evidence="3" key="1">
    <citation type="submission" date="2014-09" db="EMBL/GenBank/DDBJ databases">
        <title>Vibrio variabilis JCM 19239. (C206) whole genome shotgun sequence.</title>
        <authorList>
            <person name="Sawabe T."/>
            <person name="Meirelles P."/>
            <person name="Nakanishi M."/>
            <person name="Sayaka M."/>
            <person name="Hattori M."/>
            <person name="Ohkuma M."/>
        </authorList>
    </citation>
    <scope>NUCLEOTIDE SEQUENCE [LARGE SCALE GENOMIC DNA]</scope>
    <source>
        <strain evidence="3">JCM 19239</strain>
    </source>
</reference>
<dbReference type="InterPro" id="IPR036849">
    <property type="entry name" value="Enolase-like_C_sf"/>
</dbReference>
<dbReference type="Pfam" id="PF13378">
    <property type="entry name" value="MR_MLE_C"/>
    <property type="match status" value="1"/>
</dbReference>
<evidence type="ECO:0000313" key="2">
    <source>
        <dbReference type="EMBL" id="GAL29562.1"/>
    </source>
</evidence>
<dbReference type="EMBL" id="BBMS01000067">
    <property type="protein sequence ID" value="GAL29562.1"/>
    <property type="molecule type" value="Genomic_DNA"/>
</dbReference>
<keyword evidence="3" id="KW-1185">Reference proteome</keyword>
<feature type="domain" description="Enolase C-terminal" evidence="1">
    <location>
        <begin position="1"/>
        <end position="84"/>
    </location>
</feature>
<dbReference type="InterPro" id="IPR029017">
    <property type="entry name" value="Enolase-like_N"/>
</dbReference>
<dbReference type="PANTHER" id="PTHR48080:SF6">
    <property type="entry name" value="STARVATION-SENSING PROTEIN RSPA"/>
    <property type="match status" value="1"/>
</dbReference>
<dbReference type="PANTHER" id="PTHR48080">
    <property type="entry name" value="D-GALACTONATE DEHYDRATASE-RELATED"/>
    <property type="match status" value="1"/>
</dbReference>